<dbReference type="Pfam" id="PF07729">
    <property type="entry name" value="FCD"/>
    <property type="match status" value="1"/>
</dbReference>
<reference evidence="5" key="1">
    <citation type="submission" date="2020-10" db="EMBL/GenBank/DDBJ databases">
        <authorList>
            <person name="Gilroy R."/>
        </authorList>
    </citation>
    <scope>NUCLEOTIDE SEQUENCE</scope>
    <source>
        <strain evidence="5">1748</strain>
    </source>
</reference>
<evidence type="ECO:0000259" key="4">
    <source>
        <dbReference type="PROSITE" id="PS50949"/>
    </source>
</evidence>
<evidence type="ECO:0000256" key="2">
    <source>
        <dbReference type="ARBA" id="ARBA00023125"/>
    </source>
</evidence>
<proteinExistence type="predicted"/>
<evidence type="ECO:0000313" key="6">
    <source>
        <dbReference type="Proteomes" id="UP000823629"/>
    </source>
</evidence>
<dbReference type="PROSITE" id="PS50949">
    <property type="entry name" value="HTH_GNTR"/>
    <property type="match status" value="1"/>
</dbReference>
<evidence type="ECO:0000256" key="1">
    <source>
        <dbReference type="ARBA" id="ARBA00023015"/>
    </source>
</evidence>
<sequence length="224" mass="26081">MTKENRQIYSILAREIVYLELKPGDKLYESEIAKRFNVSRTPIRDVFQKLEQDGLIEVYPQRGSFVSKLSLDGITDIIYIRSLVEKHVFEEYMNLATALDISKLDVIVQEAEKLADEISSNSMNLRKKIFELDFYLYETIYTRVGRKSVFDLLNSSNPSFFRYRFFAFLSAKEDIKSYLSIDRDIISALISQDKDAINDCIEKHNFFGLSKLNDIKSTNSAYLK</sequence>
<protein>
    <submittedName>
        <fullName evidence="5">GntR family transcriptional regulator</fullName>
    </submittedName>
</protein>
<keyword evidence="1" id="KW-0805">Transcription regulation</keyword>
<dbReference type="Pfam" id="PF00392">
    <property type="entry name" value="GntR"/>
    <property type="match status" value="1"/>
</dbReference>
<gene>
    <name evidence="5" type="ORF">IAC78_01450</name>
</gene>
<dbReference type="GO" id="GO:0003677">
    <property type="term" value="F:DNA binding"/>
    <property type="evidence" value="ECO:0007669"/>
    <property type="project" value="UniProtKB-KW"/>
</dbReference>
<feature type="domain" description="HTH gntR-type" evidence="4">
    <location>
        <begin position="2"/>
        <end position="69"/>
    </location>
</feature>
<evidence type="ECO:0000313" key="5">
    <source>
        <dbReference type="EMBL" id="MBO8414133.1"/>
    </source>
</evidence>
<dbReference type="GO" id="GO:0003700">
    <property type="term" value="F:DNA-binding transcription factor activity"/>
    <property type="evidence" value="ECO:0007669"/>
    <property type="project" value="InterPro"/>
</dbReference>
<dbReference type="SMART" id="SM00345">
    <property type="entry name" value="HTH_GNTR"/>
    <property type="match status" value="1"/>
</dbReference>
<comment type="caution">
    <text evidence="5">The sequence shown here is derived from an EMBL/GenBank/DDBJ whole genome shotgun (WGS) entry which is preliminary data.</text>
</comment>
<organism evidence="5 6">
    <name type="scientific">Candidatus Scatoplasma merdavium</name>
    <dbReference type="NCBI Taxonomy" id="2840932"/>
    <lineage>
        <taxon>Bacteria</taxon>
        <taxon>Bacillati</taxon>
        <taxon>Bacillota</taxon>
        <taxon>Bacilli</taxon>
        <taxon>Bacillales</taxon>
        <taxon>Candidatus Scatoplasma</taxon>
    </lineage>
</organism>
<keyword evidence="2" id="KW-0238">DNA-binding</keyword>
<dbReference type="InterPro" id="IPR008920">
    <property type="entry name" value="TF_FadR/GntR_C"/>
</dbReference>
<dbReference type="PANTHER" id="PTHR43537">
    <property type="entry name" value="TRANSCRIPTIONAL REGULATOR, GNTR FAMILY"/>
    <property type="match status" value="1"/>
</dbReference>
<dbReference type="CDD" id="cd07377">
    <property type="entry name" value="WHTH_GntR"/>
    <property type="match status" value="1"/>
</dbReference>
<keyword evidence="3" id="KW-0804">Transcription</keyword>
<dbReference type="InterPro" id="IPR011711">
    <property type="entry name" value="GntR_C"/>
</dbReference>
<name>A0A9D9D7K5_9BACL</name>
<dbReference type="PANTHER" id="PTHR43537:SF51">
    <property type="entry name" value="HTH-TYPE TRANSCRIPTIONAL REGULATOR LGOR-RELATED"/>
    <property type="match status" value="1"/>
</dbReference>
<accession>A0A9D9D7K5</accession>
<evidence type="ECO:0000256" key="3">
    <source>
        <dbReference type="ARBA" id="ARBA00023163"/>
    </source>
</evidence>
<reference evidence="5" key="2">
    <citation type="journal article" date="2021" name="PeerJ">
        <title>Extensive microbial diversity within the chicken gut microbiome revealed by metagenomics and culture.</title>
        <authorList>
            <person name="Gilroy R."/>
            <person name="Ravi A."/>
            <person name="Getino M."/>
            <person name="Pursley I."/>
            <person name="Horton D.L."/>
            <person name="Alikhan N.F."/>
            <person name="Baker D."/>
            <person name="Gharbi K."/>
            <person name="Hall N."/>
            <person name="Watson M."/>
            <person name="Adriaenssens E.M."/>
            <person name="Foster-Nyarko E."/>
            <person name="Jarju S."/>
            <person name="Secka A."/>
            <person name="Antonio M."/>
            <person name="Oren A."/>
            <person name="Chaudhuri R.R."/>
            <person name="La Ragione R."/>
            <person name="Hildebrand F."/>
            <person name="Pallen M.J."/>
        </authorList>
    </citation>
    <scope>NUCLEOTIDE SEQUENCE</scope>
    <source>
        <strain evidence="5">1748</strain>
    </source>
</reference>
<dbReference type="InterPro" id="IPR000524">
    <property type="entry name" value="Tscrpt_reg_HTH_GntR"/>
</dbReference>
<dbReference type="Proteomes" id="UP000823629">
    <property type="component" value="Unassembled WGS sequence"/>
</dbReference>
<dbReference type="Gene3D" id="1.20.120.530">
    <property type="entry name" value="GntR ligand-binding domain-like"/>
    <property type="match status" value="1"/>
</dbReference>
<dbReference type="EMBL" id="JADING010000044">
    <property type="protein sequence ID" value="MBO8414133.1"/>
    <property type="molecule type" value="Genomic_DNA"/>
</dbReference>
<dbReference type="Gene3D" id="1.10.10.10">
    <property type="entry name" value="Winged helix-like DNA-binding domain superfamily/Winged helix DNA-binding domain"/>
    <property type="match status" value="1"/>
</dbReference>
<dbReference type="AlphaFoldDB" id="A0A9D9D7K5"/>
<dbReference type="SUPFAM" id="SSF46785">
    <property type="entry name" value="Winged helix' DNA-binding domain"/>
    <property type="match status" value="1"/>
</dbReference>
<dbReference type="SUPFAM" id="SSF48008">
    <property type="entry name" value="GntR ligand-binding domain-like"/>
    <property type="match status" value="1"/>
</dbReference>
<dbReference type="InterPro" id="IPR036390">
    <property type="entry name" value="WH_DNA-bd_sf"/>
</dbReference>
<dbReference type="InterPro" id="IPR036388">
    <property type="entry name" value="WH-like_DNA-bd_sf"/>
</dbReference>